<dbReference type="SUPFAM" id="SSF52096">
    <property type="entry name" value="ClpP/crotonase"/>
    <property type="match status" value="1"/>
</dbReference>
<reference evidence="4 5" key="1">
    <citation type="submission" date="2019-12" db="EMBL/GenBank/DDBJ databases">
        <authorList>
            <person name="Alioto T."/>
            <person name="Alioto T."/>
            <person name="Gomez Garrido J."/>
        </authorList>
    </citation>
    <scope>NUCLEOTIDE SEQUENCE [LARGE SCALE GENOMIC DNA]</scope>
</reference>
<proteinExistence type="inferred from homology"/>
<evidence type="ECO:0000313" key="4">
    <source>
        <dbReference type="EMBL" id="CAA2964719.1"/>
    </source>
</evidence>
<comment type="caution">
    <text evidence="4">The sequence shown here is derived from an EMBL/GenBank/DDBJ whole genome shotgun (WGS) entry which is preliminary data.</text>
</comment>
<dbReference type="AlphaFoldDB" id="A0A8S0QG58"/>
<dbReference type="Gene3D" id="3.90.226.10">
    <property type="entry name" value="2-enoyl-CoA Hydratase, Chain A, domain 1"/>
    <property type="match status" value="1"/>
</dbReference>
<dbReference type="OrthoDB" id="1729582at2759"/>
<dbReference type="InterPro" id="IPR029045">
    <property type="entry name" value="ClpP/crotonase-like_dom_sf"/>
</dbReference>
<protein>
    <recommendedName>
        <fullName evidence="2">3-hydroxyisobutyryl-CoA hydrolase</fullName>
        <shortName evidence="2">HIB-CoA hydrolase</shortName>
        <shortName evidence="2">HIBYL-CoA-H</shortName>
        <ecNumber evidence="2">3.1.2.4</ecNumber>
    </recommendedName>
    <alternativeName>
        <fullName evidence="2">3-hydroxyisobutyryl-coenzyme A hydrolase</fullName>
    </alternativeName>
</protein>
<dbReference type="EMBL" id="CACTIH010001828">
    <property type="protein sequence ID" value="CAA2964719.1"/>
    <property type="molecule type" value="Genomic_DNA"/>
</dbReference>
<dbReference type="PANTHER" id="PTHR43176">
    <property type="entry name" value="3-HYDROXYISOBUTYRYL-COA HYDROLASE-RELATED"/>
    <property type="match status" value="1"/>
</dbReference>
<evidence type="ECO:0000259" key="3">
    <source>
        <dbReference type="Pfam" id="PF16113"/>
    </source>
</evidence>
<dbReference type="Proteomes" id="UP000594638">
    <property type="component" value="Unassembled WGS sequence"/>
</dbReference>
<dbReference type="EC" id="3.1.2.4" evidence="2"/>
<name>A0A8S0QG58_OLEEU</name>
<comment type="similarity">
    <text evidence="2">Belongs to the enoyl-CoA hydratase/isomerase family.</text>
</comment>
<sequence length="247" mass="27054">MGFGIVLSGRGRDRIITERIVLAMPENGIGLFPDVVFAYIAAQSPGEGAVGAYLGLTGNRISTPYDAPYVGLGAHHVPFENLDSLKKDLLATTFCGHCEIRSNQIRKSKRCWNNIAQTQSEPRLKLLLPQIISTFGGNKSVEEIMNELEKHQESADTLARIASIKLLEDGGSNCLNDAFLIATDYNNFVVATDDESVPTIYGDERCINVTRNDRSKDRDGRSTMVLYVVANHYDGVGVMTLTEGLIV</sequence>
<evidence type="ECO:0000256" key="2">
    <source>
        <dbReference type="RuleBase" id="RU369070"/>
    </source>
</evidence>
<evidence type="ECO:0000313" key="5">
    <source>
        <dbReference type="Proteomes" id="UP000594638"/>
    </source>
</evidence>
<gene>
    <name evidence="4" type="ORF">OLEA9_A113430</name>
</gene>
<comment type="function">
    <text evidence="2">Hydrolyzes 3-hydroxyisobutyryl-CoA (HIBYL-CoA), a saline catabolite. Has high activity toward isobutyryl-CoA. Could be an isobutyryl-CoA dehydrogenase that functions in valine catabolism.</text>
</comment>
<dbReference type="Pfam" id="PF16113">
    <property type="entry name" value="ECH_2"/>
    <property type="match status" value="1"/>
</dbReference>
<dbReference type="InterPro" id="IPR032259">
    <property type="entry name" value="HIBYL-CoA-H"/>
</dbReference>
<dbReference type="Gramene" id="OE9A113430T1">
    <property type="protein sequence ID" value="OE9A113430C1"/>
    <property type="gene ID" value="OE9A113430"/>
</dbReference>
<dbReference type="GO" id="GO:0005829">
    <property type="term" value="C:cytosol"/>
    <property type="evidence" value="ECO:0007669"/>
    <property type="project" value="TreeGrafter"/>
</dbReference>
<accession>A0A8S0QG58</accession>
<dbReference type="GO" id="GO:0003860">
    <property type="term" value="F:3-hydroxyisobutyryl-CoA hydrolase activity"/>
    <property type="evidence" value="ECO:0007669"/>
    <property type="project" value="UniProtKB-UniRule"/>
</dbReference>
<dbReference type="InterPro" id="IPR045004">
    <property type="entry name" value="ECH_dom"/>
</dbReference>
<keyword evidence="5" id="KW-1185">Reference proteome</keyword>
<keyword evidence="1 2" id="KW-0378">Hydrolase</keyword>
<organism evidence="4 5">
    <name type="scientific">Olea europaea subsp. europaea</name>
    <dbReference type="NCBI Taxonomy" id="158383"/>
    <lineage>
        <taxon>Eukaryota</taxon>
        <taxon>Viridiplantae</taxon>
        <taxon>Streptophyta</taxon>
        <taxon>Embryophyta</taxon>
        <taxon>Tracheophyta</taxon>
        <taxon>Spermatophyta</taxon>
        <taxon>Magnoliopsida</taxon>
        <taxon>eudicotyledons</taxon>
        <taxon>Gunneridae</taxon>
        <taxon>Pentapetalae</taxon>
        <taxon>asterids</taxon>
        <taxon>lamiids</taxon>
        <taxon>Lamiales</taxon>
        <taxon>Oleaceae</taxon>
        <taxon>Oleeae</taxon>
        <taxon>Olea</taxon>
    </lineage>
</organism>
<dbReference type="PANTHER" id="PTHR43176:SF5">
    <property type="entry name" value="3-HYDROXYISOBUTYRYL-COA HYDROLASE-LIKE PROTEIN 4, MITOCHONDRIAL"/>
    <property type="match status" value="1"/>
</dbReference>
<dbReference type="GO" id="GO:0006574">
    <property type="term" value="P:L-valine catabolic process"/>
    <property type="evidence" value="ECO:0007669"/>
    <property type="project" value="UniProtKB-UniRule"/>
</dbReference>
<comment type="pathway">
    <text evidence="2">Amino-acid degradation; L-valine degradation.</text>
</comment>
<comment type="catalytic activity">
    <reaction evidence="2">
        <text>3-hydroxy-2-methylpropanoyl-CoA + H2O = 3-hydroxy-2-methylpropanoate + CoA + H(+)</text>
        <dbReference type="Rhea" id="RHEA:20888"/>
        <dbReference type="ChEBI" id="CHEBI:11805"/>
        <dbReference type="ChEBI" id="CHEBI:15377"/>
        <dbReference type="ChEBI" id="CHEBI:15378"/>
        <dbReference type="ChEBI" id="CHEBI:57287"/>
        <dbReference type="ChEBI" id="CHEBI:57340"/>
        <dbReference type="EC" id="3.1.2.4"/>
    </reaction>
</comment>
<feature type="domain" description="Enoyl-CoA hydratase/isomerase" evidence="3">
    <location>
        <begin position="1"/>
        <end position="159"/>
    </location>
</feature>
<evidence type="ECO:0000256" key="1">
    <source>
        <dbReference type="ARBA" id="ARBA00022801"/>
    </source>
</evidence>